<dbReference type="InterPro" id="IPR051960">
    <property type="entry name" value="eIF2B_gamma"/>
</dbReference>
<dbReference type="InterPro" id="IPR029044">
    <property type="entry name" value="Nucleotide-diphossugar_trans"/>
</dbReference>
<proteinExistence type="inferred from homology"/>
<keyword evidence="5" id="KW-0648">Protein biosynthesis</keyword>
<dbReference type="GO" id="GO:0005851">
    <property type="term" value="C:eukaryotic translation initiation factor 2B complex"/>
    <property type="evidence" value="ECO:0007669"/>
    <property type="project" value="TreeGrafter"/>
</dbReference>
<dbReference type="Pfam" id="PF00483">
    <property type="entry name" value="NTP_transferase"/>
    <property type="match status" value="1"/>
</dbReference>
<keyword evidence="13" id="KW-1185">Reference proteome</keyword>
<evidence type="ECO:0000256" key="6">
    <source>
        <dbReference type="ARBA" id="ARBA00044196"/>
    </source>
</evidence>
<gene>
    <name evidence="12" type="ORF">CPB83DRAFT_812780</name>
</gene>
<dbReference type="InterPro" id="IPR056764">
    <property type="entry name" value="LbH_EIF2B3/5"/>
</dbReference>
<name>A0A9P6JQ81_9AGAR</name>
<evidence type="ECO:0000256" key="4">
    <source>
        <dbReference type="ARBA" id="ARBA00022540"/>
    </source>
</evidence>
<organism evidence="12 13">
    <name type="scientific">Crepidotus variabilis</name>
    <dbReference type="NCBI Taxonomy" id="179855"/>
    <lineage>
        <taxon>Eukaryota</taxon>
        <taxon>Fungi</taxon>
        <taxon>Dikarya</taxon>
        <taxon>Basidiomycota</taxon>
        <taxon>Agaricomycotina</taxon>
        <taxon>Agaricomycetes</taxon>
        <taxon>Agaricomycetidae</taxon>
        <taxon>Agaricales</taxon>
        <taxon>Agaricineae</taxon>
        <taxon>Crepidotaceae</taxon>
        <taxon>Crepidotus</taxon>
    </lineage>
</organism>
<protein>
    <recommendedName>
        <fullName evidence="6">Translation initiation factor eIF2B subunit gamma</fullName>
    </recommendedName>
    <alternativeName>
        <fullName evidence="7">eIF2B GDP-GTP exchange factor subunit gamma</fullName>
    </alternativeName>
</protein>
<reference evidence="12" key="1">
    <citation type="submission" date="2020-11" db="EMBL/GenBank/DDBJ databases">
        <authorList>
            <consortium name="DOE Joint Genome Institute"/>
            <person name="Ahrendt S."/>
            <person name="Riley R."/>
            <person name="Andreopoulos W."/>
            <person name="Labutti K."/>
            <person name="Pangilinan J."/>
            <person name="Ruiz-Duenas F.J."/>
            <person name="Barrasa J.M."/>
            <person name="Sanchez-Garcia M."/>
            <person name="Camarero S."/>
            <person name="Miyauchi S."/>
            <person name="Serrano A."/>
            <person name="Linde D."/>
            <person name="Babiker R."/>
            <person name="Drula E."/>
            <person name="Ayuso-Fernandez I."/>
            <person name="Pacheco R."/>
            <person name="Padilla G."/>
            <person name="Ferreira P."/>
            <person name="Barriuso J."/>
            <person name="Kellner H."/>
            <person name="Castanera R."/>
            <person name="Alfaro M."/>
            <person name="Ramirez L."/>
            <person name="Pisabarro A.G."/>
            <person name="Kuo A."/>
            <person name="Tritt A."/>
            <person name="Lipzen A."/>
            <person name="He G."/>
            <person name="Yan M."/>
            <person name="Ng V."/>
            <person name="Cullen D."/>
            <person name="Martin F."/>
            <person name="Rosso M.-N."/>
            <person name="Henrissat B."/>
            <person name="Hibbett D."/>
            <person name="Martinez A.T."/>
            <person name="Grigoriev I.V."/>
        </authorList>
    </citation>
    <scope>NUCLEOTIDE SEQUENCE</scope>
    <source>
        <strain evidence="12">CBS 506.95</strain>
    </source>
</reference>
<dbReference type="Pfam" id="PF25084">
    <property type="entry name" value="LbH_EIF2B"/>
    <property type="match status" value="1"/>
</dbReference>
<evidence type="ECO:0000313" key="13">
    <source>
        <dbReference type="Proteomes" id="UP000807306"/>
    </source>
</evidence>
<dbReference type="CDD" id="cd04652">
    <property type="entry name" value="LbH_eIF2B_gamma_C"/>
    <property type="match status" value="1"/>
</dbReference>
<keyword evidence="3" id="KW-0963">Cytoplasm</keyword>
<accession>A0A9P6JQ81</accession>
<dbReference type="Proteomes" id="UP000807306">
    <property type="component" value="Unassembled WGS sequence"/>
</dbReference>
<dbReference type="Gene3D" id="3.90.550.10">
    <property type="entry name" value="Spore Coat Polysaccharide Biosynthesis Protein SpsA, Chain A"/>
    <property type="match status" value="1"/>
</dbReference>
<dbReference type="AlphaFoldDB" id="A0A9P6JQ81"/>
<dbReference type="GO" id="GO:0003743">
    <property type="term" value="F:translation initiation factor activity"/>
    <property type="evidence" value="ECO:0007669"/>
    <property type="project" value="UniProtKB-KW"/>
</dbReference>
<dbReference type="OrthoDB" id="1733332at2759"/>
<dbReference type="PANTHER" id="PTHR45989:SF1">
    <property type="entry name" value="TRANSLATION INITIATION FACTOR EIF-2B SUBUNIT GAMMA"/>
    <property type="match status" value="1"/>
</dbReference>
<dbReference type="GO" id="GO:0002183">
    <property type="term" value="P:cytoplasmic translational initiation"/>
    <property type="evidence" value="ECO:0007669"/>
    <property type="project" value="TreeGrafter"/>
</dbReference>
<evidence type="ECO:0000256" key="9">
    <source>
        <dbReference type="ARBA" id="ARBA00046432"/>
    </source>
</evidence>
<comment type="function">
    <text evidence="8">Acts as a component of the translation initiation factor 2B (eIF2B) complex, which catalyzes the exchange of GDP for GTP on the eukaryotic initiation factor 2 (eIF2) complex gamma subunit. Its guanine nucleotide exchange factor activity is repressed when bound to eIF2 complex phosphorylated on the alpha subunit, thereby limiting the amount of methionyl-initiator methionine tRNA available to the ribosome and consequently global translation is repressed.</text>
</comment>
<evidence type="ECO:0000256" key="5">
    <source>
        <dbReference type="ARBA" id="ARBA00022917"/>
    </source>
</evidence>
<evidence type="ECO:0000256" key="3">
    <source>
        <dbReference type="ARBA" id="ARBA00022490"/>
    </source>
</evidence>
<comment type="subcellular location">
    <subcellularLocation>
        <location evidence="1">Cytoplasm</location>
        <location evidence="1">Cytosol</location>
    </subcellularLocation>
</comment>
<evidence type="ECO:0000259" key="11">
    <source>
        <dbReference type="Pfam" id="PF25084"/>
    </source>
</evidence>
<evidence type="ECO:0000259" key="10">
    <source>
        <dbReference type="Pfam" id="PF00483"/>
    </source>
</evidence>
<dbReference type="SUPFAM" id="SSF53448">
    <property type="entry name" value="Nucleotide-diphospho-sugar transferases"/>
    <property type="match status" value="1"/>
</dbReference>
<comment type="similarity">
    <text evidence="2">Belongs to the eIF-2B gamma/epsilon subunits family.</text>
</comment>
<evidence type="ECO:0000256" key="7">
    <source>
        <dbReference type="ARBA" id="ARBA00044229"/>
    </source>
</evidence>
<evidence type="ECO:0000256" key="8">
    <source>
        <dbReference type="ARBA" id="ARBA00045373"/>
    </source>
</evidence>
<dbReference type="EMBL" id="MU157847">
    <property type="protein sequence ID" value="KAF9529337.1"/>
    <property type="molecule type" value="Genomic_DNA"/>
</dbReference>
<comment type="caution">
    <text evidence="12">The sequence shown here is derived from an EMBL/GenBank/DDBJ whole genome shotgun (WGS) entry which is preliminary data.</text>
</comment>
<keyword evidence="4" id="KW-0396">Initiation factor</keyword>
<feature type="domain" description="EIF2B subunit epsilon/gamma LbH" evidence="11">
    <location>
        <begin position="361"/>
        <end position="448"/>
    </location>
</feature>
<sequence length="476" mass="53194">MDLENVKPDLATKEFLAVVLAGFGDALVPLTSDYGDEPCPKALLPVANKPLIEYVLAWIERSGIHDILIICPTLHRSSIYHHIHSDMFSSSLRIDLQTYEESEEDNAGTCTVLRHFSSRITEDFIVVPCDFLPPSDLPLSLLLDKFRVDALSEGCLATTCWYQPNPPEKISFIEEWGPPPPTFPIVWDPSSGTLLHVDTPDDQDRNPEDIDLQLSMLSKFPHTRLCYNMEDSHVYVCRRRVLDLLHEKPHLSSLREEFLPWLCKDQYRRPKRRKTLSESSSSRRSHFQFLSLRHSSLNNSSLDLDFSMEHASSPAKIGIFVPRGEAPVRINTPQKFYEMSRRILSSTVYSLPTNAKDRSLIDAKAQISSDSIIGHSSQISERATIKKSVVGRHCVIGKMVKIVGCILFDHCVIEDGAKLDGCILGKSTLVGAKAELIRCITQAGYEVGAGESAKGEKMEVSDWMATPGEGEDLAAS</sequence>
<dbReference type="GO" id="GO:0005085">
    <property type="term" value="F:guanyl-nucleotide exchange factor activity"/>
    <property type="evidence" value="ECO:0007669"/>
    <property type="project" value="TreeGrafter"/>
</dbReference>
<evidence type="ECO:0000313" key="12">
    <source>
        <dbReference type="EMBL" id="KAF9529337.1"/>
    </source>
</evidence>
<dbReference type="Gene3D" id="2.160.10.10">
    <property type="entry name" value="Hexapeptide repeat proteins"/>
    <property type="match status" value="1"/>
</dbReference>
<evidence type="ECO:0000256" key="2">
    <source>
        <dbReference type="ARBA" id="ARBA00007878"/>
    </source>
</evidence>
<dbReference type="GO" id="GO:0005829">
    <property type="term" value="C:cytosol"/>
    <property type="evidence" value="ECO:0007669"/>
    <property type="project" value="UniProtKB-SubCell"/>
</dbReference>
<feature type="domain" description="Nucleotidyl transferase" evidence="10">
    <location>
        <begin position="17"/>
        <end position="133"/>
    </location>
</feature>
<evidence type="ECO:0000256" key="1">
    <source>
        <dbReference type="ARBA" id="ARBA00004514"/>
    </source>
</evidence>
<comment type="subunit">
    <text evidence="9">Component of the translation initiation factor 2B (eIF2B) complex which is a heterodecamer of two sets of five different subunits: alpha, beta, gamma, delta and epsilon. Subunits alpha, beta and delta comprise a regulatory subcomplex and subunits epsilon and gamma comprise a catalytic subcomplex. Within the complex, the hexameric regulatory complex resides at the center, with the two heterodimeric catalytic subcomplexes bound on opposite sides.</text>
</comment>
<dbReference type="InterPro" id="IPR005835">
    <property type="entry name" value="NTP_transferase_dom"/>
</dbReference>
<dbReference type="PANTHER" id="PTHR45989">
    <property type="entry name" value="TRANSLATION INITIATION FACTOR EIF-2B SUBUNIT GAMMA"/>
    <property type="match status" value="1"/>
</dbReference>